<evidence type="ECO:0000313" key="1">
    <source>
        <dbReference type="EMBL" id="KAL3955861.1"/>
    </source>
</evidence>
<accession>A0ACC4DHI0</accession>
<dbReference type="Proteomes" id="UP001638806">
    <property type="component" value="Unassembled WGS sequence"/>
</dbReference>
<reference evidence="1" key="1">
    <citation type="submission" date="2024-12" db="EMBL/GenBank/DDBJ databases">
        <title>Comparative genomics and development of molecular markers within Purpureocillium lilacinum and among Purpureocillium species.</title>
        <authorList>
            <person name="Yeh Z.-Y."/>
            <person name="Ni N.-T."/>
            <person name="Lo P.-H."/>
            <person name="Mushyakhwo K."/>
            <person name="Lin C.-F."/>
            <person name="Nai Y.-S."/>
        </authorList>
    </citation>
    <scope>NUCLEOTIDE SEQUENCE</scope>
    <source>
        <strain evidence="1">NCHU-NPUST-175</strain>
    </source>
</reference>
<name>A0ACC4DHI0_PURLI</name>
<proteinExistence type="predicted"/>
<comment type="caution">
    <text evidence="1">The sequence shown here is derived from an EMBL/GenBank/DDBJ whole genome shotgun (WGS) entry which is preliminary data.</text>
</comment>
<evidence type="ECO:0000313" key="2">
    <source>
        <dbReference type="Proteomes" id="UP001638806"/>
    </source>
</evidence>
<keyword evidence="2" id="KW-1185">Reference proteome</keyword>
<sequence>MWLVAKGTSAGSRADTGASSQRNREFRQRLRVSGGDMSDWAILDGEDDEPSGSQDTDTLDIADGDVWILMDVDNEFDGMYIYDEVAGWVPDSSSADFARKITQTQSMLIIYRSIRFGSNEATPRSD</sequence>
<gene>
    <name evidence="1" type="ORF">ACCO45_009880</name>
</gene>
<dbReference type="EMBL" id="JBGNUJ010000009">
    <property type="protein sequence ID" value="KAL3955861.1"/>
    <property type="molecule type" value="Genomic_DNA"/>
</dbReference>
<protein>
    <submittedName>
        <fullName evidence="1">Uncharacterized protein</fullName>
    </submittedName>
</protein>
<organism evidence="1 2">
    <name type="scientific">Purpureocillium lilacinum</name>
    <name type="common">Paecilomyces lilacinus</name>
    <dbReference type="NCBI Taxonomy" id="33203"/>
    <lineage>
        <taxon>Eukaryota</taxon>
        <taxon>Fungi</taxon>
        <taxon>Dikarya</taxon>
        <taxon>Ascomycota</taxon>
        <taxon>Pezizomycotina</taxon>
        <taxon>Sordariomycetes</taxon>
        <taxon>Hypocreomycetidae</taxon>
        <taxon>Hypocreales</taxon>
        <taxon>Ophiocordycipitaceae</taxon>
        <taxon>Purpureocillium</taxon>
    </lineage>
</organism>